<dbReference type="EMBL" id="JAHLJV010000017">
    <property type="protein sequence ID" value="KAK1595083.1"/>
    <property type="molecule type" value="Genomic_DNA"/>
</dbReference>
<accession>A0AAD8V7B4</accession>
<name>A0AAD8V7B4_9PEZI</name>
<organism evidence="1 2">
    <name type="scientific">Colletotrichum navitas</name>
    <dbReference type="NCBI Taxonomy" id="681940"/>
    <lineage>
        <taxon>Eukaryota</taxon>
        <taxon>Fungi</taxon>
        <taxon>Dikarya</taxon>
        <taxon>Ascomycota</taxon>
        <taxon>Pezizomycotina</taxon>
        <taxon>Sordariomycetes</taxon>
        <taxon>Hypocreomycetidae</taxon>
        <taxon>Glomerellales</taxon>
        <taxon>Glomerellaceae</taxon>
        <taxon>Colletotrichum</taxon>
        <taxon>Colletotrichum graminicola species complex</taxon>
    </lineage>
</organism>
<keyword evidence="2" id="KW-1185">Reference proteome</keyword>
<evidence type="ECO:0000313" key="1">
    <source>
        <dbReference type="EMBL" id="KAK1595083.1"/>
    </source>
</evidence>
<protein>
    <submittedName>
        <fullName evidence="1">Uncharacterized protein</fullName>
    </submittedName>
</protein>
<dbReference type="RefSeq" id="XP_060416172.1">
    <property type="nucleotide sequence ID" value="XM_060550760.1"/>
</dbReference>
<gene>
    <name evidence="1" type="ORF">LY79DRAFT_118582</name>
</gene>
<dbReference type="AlphaFoldDB" id="A0AAD8V7B4"/>
<proteinExistence type="predicted"/>
<comment type="caution">
    <text evidence="1">The sequence shown here is derived from an EMBL/GenBank/DDBJ whole genome shotgun (WGS) entry which is preliminary data.</text>
</comment>
<evidence type="ECO:0000313" key="2">
    <source>
        <dbReference type="Proteomes" id="UP001230504"/>
    </source>
</evidence>
<dbReference type="Proteomes" id="UP001230504">
    <property type="component" value="Unassembled WGS sequence"/>
</dbReference>
<reference evidence="1" key="1">
    <citation type="submission" date="2021-06" db="EMBL/GenBank/DDBJ databases">
        <title>Comparative genomics, transcriptomics and evolutionary studies reveal genomic signatures of adaptation to plant cell wall in hemibiotrophic fungi.</title>
        <authorList>
            <consortium name="DOE Joint Genome Institute"/>
            <person name="Baroncelli R."/>
            <person name="Diaz J.F."/>
            <person name="Benocci T."/>
            <person name="Peng M."/>
            <person name="Battaglia E."/>
            <person name="Haridas S."/>
            <person name="Andreopoulos W."/>
            <person name="Labutti K."/>
            <person name="Pangilinan J."/>
            <person name="Floch G.L."/>
            <person name="Makela M.R."/>
            <person name="Henrissat B."/>
            <person name="Grigoriev I.V."/>
            <person name="Crouch J.A."/>
            <person name="De Vries R.P."/>
            <person name="Sukno S.A."/>
            <person name="Thon M.R."/>
        </authorList>
    </citation>
    <scope>NUCLEOTIDE SEQUENCE</scope>
    <source>
        <strain evidence="1">CBS 125086</strain>
    </source>
</reference>
<sequence length="164" mass="18311">MPDPSMMAIGKLRPARTTWLDVTAQSAGNHVQPPGIRALRRLYLAARPCVGPVFGVASGDRKPKVHMPSLPTTPRFSDLRERVEMKLSHGITPHTRIVAFGGVSLTRRTIGFKLDDIAVKQVWLCTQEAFDAGPSRPIHLEDFPPCKFAKRRNSLGRHWLARSR</sequence>
<dbReference type="GeneID" id="85435000"/>